<dbReference type="EMBL" id="FOAD01000004">
    <property type="protein sequence ID" value="SEL33316.1"/>
    <property type="molecule type" value="Genomic_DNA"/>
</dbReference>
<dbReference type="RefSeq" id="WP_074793614.1">
    <property type="nucleotide sequence ID" value="NZ_FOAD01000004.1"/>
</dbReference>
<sequence length="200" mass="21853">MTDKRPDPTNSKVGRLIQSYDLDGLGAELEQRWTDDEEAESLRALAESFNHELLQAAAMDAGLDLLSGEVESLYDALTDDDVTGGERTRARGRLERAGVGVDQLLSDFVSHQAVHTYLTTFRGASKERRRSDPTERVQRLRGRLAAVSESAIESAGNNGDLEVGSPDVLVDVQVLCTDCGRQYGFDDLVERGGCDCSTDE</sequence>
<evidence type="ECO:0000313" key="2">
    <source>
        <dbReference type="Proteomes" id="UP000183894"/>
    </source>
</evidence>
<organism evidence="1 2">
    <name type="scientific">Haloferax larsenii</name>
    <dbReference type="NCBI Taxonomy" id="302484"/>
    <lineage>
        <taxon>Archaea</taxon>
        <taxon>Methanobacteriati</taxon>
        <taxon>Methanobacteriota</taxon>
        <taxon>Stenosarchaea group</taxon>
        <taxon>Halobacteria</taxon>
        <taxon>Halobacteriales</taxon>
        <taxon>Haloferacaceae</taxon>
        <taxon>Haloferax</taxon>
    </lineage>
</organism>
<name>A0A1H7PCE8_HALLR</name>
<dbReference type="Proteomes" id="UP000183894">
    <property type="component" value="Unassembled WGS sequence"/>
</dbReference>
<dbReference type="InterPro" id="IPR048925">
    <property type="entry name" value="RdfA"/>
</dbReference>
<dbReference type="AlphaFoldDB" id="A0A1H7PCE8"/>
<proteinExistence type="predicted"/>
<dbReference type="OrthoDB" id="304916at2157"/>
<dbReference type="Pfam" id="PF21811">
    <property type="entry name" value="RdfA"/>
    <property type="match status" value="1"/>
</dbReference>
<reference evidence="1 2" key="1">
    <citation type="submission" date="2016-10" db="EMBL/GenBank/DDBJ databases">
        <authorList>
            <person name="de Groot N.N."/>
        </authorList>
    </citation>
    <scope>NUCLEOTIDE SEQUENCE [LARGE SCALE GENOMIC DNA]</scope>
    <source>
        <strain evidence="1 2">CDM_5</strain>
    </source>
</reference>
<protein>
    <submittedName>
        <fullName evidence="1">Uncharacterized protein</fullName>
    </submittedName>
</protein>
<gene>
    <name evidence="1" type="ORF">SAMN04488691_10447</name>
</gene>
<evidence type="ECO:0000313" key="1">
    <source>
        <dbReference type="EMBL" id="SEL33316.1"/>
    </source>
</evidence>
<accession>A0A1H7PCE8</accession>